<protein>
    <submittedName>
        <fullName evidence="1">Uncharacterized protein</fullName>
    </submittedName>
</protein>
<dbReference type="Proteomes" id="UP000030816">
    <property type="component" value="Unassembled WGS sequence"/>
</dbReference>
<gene>
    <name evidence="1" type="ORF">MAM_08120</name>
</gene>
<dbReference type="AlphaFoldDB" id="A0A0B2WDU1"/>
<comment type="caution">
    <text evidence="1">The sequence shown here is derived from an EMBL/GenBank/DDBJ whole genome shotgun (WGS) entry which is preliminary data.</text>
</comment>
<sequence length="103" mass="11919">MSTAHWKNPAEAAWKKIQKTFSFSIHEDPDLLEFLDEEIQKIVDENKMSYKKGESKDPTETVWEYSSSNYNCLAAMEESEKIQKLLEDNGMIKLRTEGPNVFG</sequence>
<dbReference type="HOGENOM" id="CLU_2264343_0_0_1"/>
<proteinExistence type="predicted"/>
<name>A0A0B2WDU1_METAS</name>
<accession>A0A0B2WDU1</accession>
<dbReference type="GeneID" id="63742575"/>
<keyword evidence="2" id="KW-1185">Reference proteome</keyword>
<evidence type="ECO:0000313" key="2">
    <source>
        <dbReference type="Proteomes" id="UP000030816"/>
    </source>
</evidence>
<dbReference type="RefSeq" id="XP_040675112.1">
    <property type="nucleotide sequence ID" value="XM_040826918.1"/>
</dbReference>
<dbReference type="EMBL" id="AZHE01000043">
    <property type="protein sequence ID" value="KHN94046.1"/>
    <property type="molecule type" value="Genomic_DNA"/>
</dbReference>
<reference evidence="1 2" key="1">
    <citation type="journal article" date="2014" name="Proc. Natl. Acad. Sci. U.S.A.">
        <title>Trajectory and genomic determinants of fungal-pathogen speciation and host adaptation.</title>
        <authorList>
            <person name="Hu X."/>
            <person name="Xiao G."/>
            <person name="Zheng P."/>
            <person name="Shang Y."/>
            <person name="Su Y."/>
            <person name="Zhang X."/>
            <person name="Liu X."/>
            <person name="Zhan S."/>
            <person name="St Leger R.J."/>
            <person name="Wang C."/>
        </authorList>
    </citation>
    <scope>NUCLEOTIDE SEQUENCE [LARGE SCALE GENOMIC DNA]</scope>
    <source>
        <strain evidence="1 2">ARSEF 1941</strain>
    </source>
</reference>
<organism evidence="1 2">
    <name type="scientific">Metarhizium album (strain ARSEF 1941)</name>
    <dbReference type="NCBI Taxonomy" id="1081103"/>
    <lineage>
        <taxon>Eukaryota</taxon>
        <taxon>Fungi</taxon>
        <taxon>Dikarya</taxon>
        <taxon>Ascomycota</taxon>
        <taxon>Pezizomycotina</taxon>
        <taxon>Sordariomycetes</taxon>
        <taxon>Hypocreomycetidae</taxon>
        <taxon>Hypocreales</taxon>
        <taxon>Clavicipitaceae</taxon>
        <taxon>Metarhizium</taxon>
    </lineage>
</organism>
<evidence type="ECO:0000313" key="1">
    <source>
        <dbReference type="EMBL" id="KHN94046.1"/>
    </source>
</evidence>